<evidence type="ECO:0000313" key="6">
    <source>
        <dbReference type="EMBL" id="AGA89343.1"/>
    </source>
</evidence>
<dbReference type="Pfam" id="PF07869">
    <property type="entry name" value="DUF1656"/>
    <property type="match status" value="1"/>
</dbReference>
<evidence type="ECO:0000313" key="7">
    <source>
        <dbReference type="Proteomes" id="UP000010816"/>
    </source>
</evidence>
<dbReference type="RefSeq" id="WP_015279491.1">
    <property type="nucleotide sequence ID" value="NC_019940.1"/>
</dbReference>
<feature type="transmembrane region" description="Helical" evidence="5">
    <location>
        <begin position="16"/>
        <end position="34"/>
    </location>
</feature>
<dbReference type="STRING" id="765912.Thimo_0487"/>
<dbReference type="AlphaFoldDB" id="L0GRF7"/>
<keyword evidence="2 5" id="KW-0812">Transmembrane</keyword>
<evidence type="ECO:0000256" key="2">
    <source>
        <dbReference type="ARBA" id="ARBA00022692"/>
    </source>
</evidence>
<keyword evidence="4 5" id="KW-0472">Membrane</keyword>
<evidence type="ECO:0000256" key="3">
    <source>
        <dbReference type="ARBA" id="ARBA00022989"/>
    </source>
</evidence>
<keyword evidence="3 5" id="KW-1133">Transmembrane helix</keyword>
<dbReference type="InterPro" id="IPR012451">
    <property type="entry name" value="DUF1656"/>
</dbReference>
<dbReference type="eggNOG" id="ENOG50315FZ">
    <property type="taxonomic scope" value="Bacteria"/>
</dbReference>
<dbReference type="KEGG" id="tmb:Thimo_0487"/>
<evidence type="ECO:0000256" key="1">
    <source>
        <dbReference type="ARBA" id="ARBA00022475"/>
    </source>
</evidence>
<name>L0GRF7_9GAMM</name>
<proteinExistence type="predicted"/>
<keyword evidence="7" id="KW-1185">Reference proteome</keyword>
<accession>L0GRF7</accession>
<dbReference type="Proteomes" id="UP000010816">
    <property type="component" value="Chromosome"/>
</dbReference>
<evidence type="ECO:0000256" key="4">
    <source>
        <dbReference type="ARBA" id="ARBA00023136"/>
    </source>
</evidence>
<feature type="transmembrane region" description="Helical" evidence="5">
    <location>
        <begin position="46"/>
        <end position="68"/>
    </location>
</feature>
<sequence length="69" mass="7839">MITEVDVLGVYLKSELVTSMIALALTFVLNRLIVRLGVYRHVWHQPLFEVALFVILWGLVVASSSVWLL</sequence>
<organism evidence="6 7">
    <name type="scientific">Thioflavicoccus mobilis 8321</name>
    <dbReference type="NCBI Taxonomy" id="765912"/>
    <lineage>
        <taxon>Bacteria</taxon>
        <taxon>Pseudomonadati</taxon>
        <taxon>Pseudomonadota</taxon>
        <taxon>Gammaproteobacteria</taxon>
        <taxon>Chromatiales</taxon>
        <taxon>Chromatiaceae</taxon>
        <taxon>Thioflavicoccus</taxon>
    </lineage>
</organism>
<gene>
    <name evidence="6" type="ORF">Thimo_0487</name>
</gene>
<keyword evidence="1" id="KW-1003">Cell membrane</keyword>
<reference evidence="6 7" key="1">
    <citation type="submission" date="2011-09" db="EMBL/GenBank/DDBJ databases">
        <title>Complete sequence of chromosome of Thioflavicoccus mobilis 8321.</title>
        <authorList>
            <consortium name="US DOE Joint Genome Institute"/>
            <person name="Lucas S."/>
            <person name="Han J."/>
            <person name="Lapidus A."/>
            <person name="Cheng J.-F."/>
            <person name="Goodwin L."/>
            <person name="Pitluck S."/>
            <person name="Peters L."/>
            <person name="Ovchinnikova G."/>
            <person name="Lu M."/>
            <person name="Detter J.C."/>
            <person name="Han C."/>
            <person name="Tapia R."/>
            <person name="Land M."/>
            <person name="Hauser L."/>
            <person name="Kyrpides N."/>
            <person name="Ivanova N."/>
            <person name="Pagani I."/>
            <person name="Vogl K."/>
            <person name="Liu Z."/>
            <person name="Imhoff J."/>
            <person name="Thiel V."/>
            <person name="Frigaard N.-U."/>
            <person name="Bryant D."/>
            <person name="Woyke T."/>
        </authorList>
    </citation>
    <scope>NUCLEOTIDE SEQUENCE [LARGE SCALE GENOMIC DNA]</scope>
    <source>
        <strain evidence="6 7">8321</strain>
    </source>
</reference>
<evidence type="ECO:0008006" key="8">
    <source>
        <dbReference type="Google" id="ProtNLM"/>
    </source>
</evidence>
<protein>
    <recommendedName>
        <fullName evidence="8">DUF1656 domain-containing protein</fullName>
    </recommendedName>
</protein>
<dbReference type="EMBL" id="CP003051">
    <property type="protein sequence ID" value="AGA89343.1"/>
    <property type="molecule type" value="Genomic_DNA"/>
</dbReference>
<dbReference type="HOGENOM" id="CLU_188292_1_0_6"/>
<evidence type="ECO:0000256" key="5">
    <source>
        <dbReference type="SAM" id="Phobius"/>
    </source>
</evidence>